<dbReference type="EMBL" id="CP022983">
    <property type="protein sequence ID" value="ASV67777.1"/>
    <property type="molecule type" value="Genomic_DNA"/>
</dbReference>
<accession>A0A248THT6</accession>
<keyword evidence="2" id="KW-1185">Reference proteome</keyword>
<reference evidence="1 2" key="1">
    <citation type="submission" date="2017-08" db="EMBL/GenBank/DDBJ databases">
        <title>Complete Genome Sequence of Bacillus kochii Oregon-R-modENCODE STRAIN BDGP4, isolated from Drosophila melanogaster gut.</title>
        <authorList>
            <person name="Wan K.H."/>
            <person name="Yu C."/>
            <person name="Park S."/>
            <person name="Hammonds A.S."/>
            <person name="Booth B.W."/>
            <person name="Celniker S.E."/>
        </authorList>
    </citation>
    <scope>NUCLEOTIDE SEQUENCE [LARGE SCALE GENOMIC DNA]</scope>
    <source>
        <strain evidence="1 2">BDGP4</strain>
    </source>
</reference>
<gene>
    <name evidence="1" type="ORF">CKF48_10925</name>
</gene>
<evidence type="ECO:0000313" key="1">
    <source>
        <dbReference type="EMBL" id="ASV67777.1"/>
    </source>
</evidence>
<dbReference type="KEGG" id="bko:CKF48_10925"/>
<organism evidence="1 2">
    <name type="scientific">Cytobacillus kochii</name>
    <dbReference type="NCBI Taxonomy" id="859143"/>
    <lineage>
        <taxon>Bacteria</taxon>
        <taxon>Bacillati</taxon>
        <taxon>Bacillota</taxon>
        <taxon>Bacilli</taxon>
        <taxon>Bacillales</taxon>
        <taxon>Bacillaceae</taxon>
        <taxon>Cytobacillus</taxon>
    </lineage>
</organism>
<proteinExistence type="predicted"/>
<protein>
    <submittedName>
        <fullName evidence="1">Uncharacterized protein</fullName>
    </submittedName>
</protein>
<evidence type="ECO:0000313" key="2">
    <source>
        <dbReference type="Proteomes" id="UP000215137"/>
    </source>
</evidence>
<dbReference type="AlphaFoldDB" id="A0A248THT6"/>
<dbReference type="Proteomes" id="UP000215137">
    <property type="component" value="Chromosome"/>
</dbReference>
<name>A0A248THT6_9BACI</name>
<sequence>MTKSRNLIGFRWKRVKNLTKVKNLIGFGQKRVKNCPKVKNLIGLERKQLEDSCVNTVSPHYLQRLESHPLLFPLLVPI</sequence>